<evidence type="ECO:0000313" key="1">
    <source>
        <dbReference type="EMBL" id="CAB4565706.1"/>
    </source>
</evidence>
<name>A0A6J6DQH7_9ZZZZ</name>
<accession>A0A6J6DQH7</accession>
<organism evidence="1">
    <name type="scientific">freshwater metagenome</name>
    <dbReference type="NCBI Taxonomy" id="449393"/>
    <lineage>
        <taxon>unclassified sequences</taxon>
        <taxon>metagenomes</taxon>
        <taxon>ecological metagenomes</taxon>
    </lineage>
</organism>
<reference evidence="1" key="1">
    <citation type="submission" date="2020-05" db="EMBL/GenBank/DDBJ databases">
        <authorList>
            <person name="Chiriac C."/>
            <person name="Salcher M."/>
            <person name="Ghai R."/>
            <person name="Kavagutti S V."/>
        </authorList>
    </citation>
    <scope>NUCLEOTIDE SEQUENCE</scope>
</reference>
<gene>
    <name evidence="1" type="ORF">UFOPK1591_01022</name>
</gene>
<sequence length="39" mass="4371">MMAGIETLMIVESTMISEMARLTKTSPIQRVREVGIHPI</sequence>
<dbReference type="AlphaFoldDB" id="A0A6J6DQH7"/>
<dbReference type="EMBL" id="CAEZTD010000079">
    <property type="protein sequence ID" value="CAB4565706.1"/>
    <property type="molecule type" value="Genomic_DNA"/>
</dbReference>
<proteinExistence type="predicted"/>
<protein>
    <submittedName>
        <fullName evidence="1">Unannotated protein</fullName>
    </submittedName>
</protein>